<gene>
    <name evidence="3" type="ORF">EW640_10015</name>
</gene>
<dbReference type="RefSeq" id="WP_165883968.1">
    <property type="nucleotide sequence ID" value="NZ_CP035810.1"/>
</dbReference>
<dbReference type="Proteomes" id="UP000501518">
    <property type="component" value="Chromosome"/>
</dbReference>
<feature type="transmembrane region" description="Helical" evidence="2">
    <location>
        <begin position="28"/>
        <end position="47"/>
    </location>
</feature>
<keyword evidence="2" id="KW-0812">Transmembrane</keyword>
<feature type="transmembrane region" description="Helical" evidence="2">
    <location>
        <begin position="67"/>
        <end position="89"/>
    </location>
</feature>
<evidence type="ECO:0008006" key="5">
    <source>
        <dbReference type="Google" id="ProtNLM"/>
    </source>
</evidence>
<evidence type="ECO:0000313" key="4">
    <source>
        <dbReference type="Proteomes" id="UP000501518"/>
    </source>
</evidence>
<feature type="compositionally biased region" description="Polar residues" evidence="1">
    <location>
        <begin position="1"/>
        <end position="10"/>
    </location>
</feature>
<protein>
    <recommendedName>
        <fullName evidence="5">DUF3995 domain-containing protein</fullName>
    </recommendedName>
</protein>
<organism evidence="3 4">
    <name type="scientific">Brevibacterium luteolum</name>
    <dbReference type="NCBI Taxonomy" id="199591"/>
    <lineage>
        <taxon>Bacteria</taxon>
        <taxon>Bacillati</taxon>
        <taxon>Actinomycetota</taxon>
        <taxon>Actinomycetes</taxon>
        <taxon>Micrococcales</taxon>
        <taxon>Brevibacteriaceae</taxon>
        <taxon>Brevibacterium</taxon>
    </lineage>
</organism>
<evidence type="ECO:0000256" key="1">
    <source>
        <dbReference type="SAM" id="MobiDB-lite"/>
    </source>
</evidence>
<feature type="transmembrane region" description="Helical" evidence="2">
    <location>
        <begin position="156"/>
        <end position="182"/>
    </location>
</feature>
<feature type="transmembrane region" description="Helical" evidence="2">
    <location>
        <begin position="110"/>
        <end position="136"/>
    </location>
</feature>
<keyword evidence="2" id="KW-1133">Transmembrane helix</keyword>
<reference evidence="3 4" key="1">
    <citation type="submission" date="2019-02" db="EMBL/GenBank/DDBJ databases">
        <title>Complete Genome Sequence and Methylome Analysis of Brevibacterium luteolum NEB1784.</title>
        <authorList>
            <person name="Fomenkov A."/>
            <person name="Roberts R.J."/>
        </authorList>
    </citation>
    <scope>NUCLEOTIDE SEQUENCE [LARGE SCALE GENOMIC DNA]</scope>
    <source>
        <strain evidence="3 4">NEB1784</strain>
    </source>
</reference>
<name>A0A6G8KXP8_9MICO</name>
<feature type="region of interest" description="Disordered" evidence="1">
    <location>
        <begin position="1"/>
        <end position="21"/>
    </location>
</feature>
<evidence type="ECO:0000313" key="3">
    <source>
        <dbReference type="EMBL" id="QIN29572.1"/>
    </source>
</evidence>
<dbReference type="KEGG" id="blut:EW640_10015"/>
<dbReference type="EMBL" id="CP035810">
    <property type="protein sequence ID" value="QIN29572.1"/>
    <property type="molecule type" value="Genomic_DNA"/>
</dbReference>
<sequence>MAENPASNPDGSPAARTTGRPVPGWAKAAGWLSLLMPLPAVAWRVAMLAGVDVGFADVEQFRSSAGGVGYVLTLEIVSVLAAILCFGLIRPWGERVPGWLPGAGRAIPRWLPLTLGTIGVIVMVILLGQTLADIVAGALGDTDAWQPYAGMSPGQLVLWLACYIPFYTWPIAVAVTLIGYWVRRRRAGLNESCAYRRR</sequence>
<dbReference type="AlphaFoldDB" id="A0A6G8KXP8"/>
<accession>A0A6G8KXP8</accession>
<keyword evidence="2" id="KW-0472">Membrane</keyword>
<evidence type="ECO:0000256" key="2">
    <source>
        <dbReference type="SAM" id="Phobius"/>
    </source>
</evidence>
<proteinExistence type="predicted"/>